<dbReference type="PROSITE" id="PS50005">
    <property type="entry name" value="TPR"/>
    <property type="match status" value="1"/>
</dbReference>
<gene>
    <name evidence="2" type="ORF">HMPREF9453_01736</name>
</gene>
<dbReference type="InterPro" id="IPR019734">
    <property type="entry name" value="TPR_rpt"/>
</dbReference>
<dbReference type="PANTHER" id="PTHR11102">
    <property type="entry name" value="SEL-1-LIKE PROTEIN"/>
    <property type="match status" value="1"/>
</dbReference>
<organism evidence="2 3">
    <name type="scientific">Dialister succinatiphilus YIT 11850</name>
    <dbReference type="NCBI Taxonomy" id="742743"/>
    <lineage>
        <taxon>Bacteria</taxon>
        <taxon>Bacillati</taxon>
        <taxon>Bacillota</taxon>
        <taxon>Negativicutes</taxon>
        <taxon>Veillonellales</taxon>
        <taxon>Veillonellaceae</taxon>
        <taxon>Dialister</taxon>
    </lineage>
</organism>
<dbReference type="SUPFAM" id="SSF81901">
    <property type="entry name" value="HCP-like"/>
    <property type="match status" value="2"/>
</dbReference>
<keyword evidence="3" id="KW-1185">Reference proteome</keyword>
<dbReference type="InterPro" id="IPR006597">
    <property type="entry name" value="Sel1-like"/>
</dbReference>
<dbReference type="HOGENOM" id="CLU_533003_0_0_9"/>
<dbReference type="EMBL" id="ADLT01000054">
    <property type="protein sequence ID" value="EHO62364.1"/>
    <property type="molecule type" value="Genomic_DNA"/>
</dbReference>
<dbReference type="Pfam" id="PF08238">
    <property type="entry name" value="Sel1"/>
    <property type="match status" value="10"/>
</dbReference>
<reference evidence="2 3" key="1">
    <citation type="submission" date="2011-11" db="EMBL/GenBank/DDBJ databases">
        <title>The Genome Sequence of Dialister succinatiphilus YIT 11850.</title>
        <authorList>
            <consortium name="The Broad Institute Genome Sequencing Platform"/>
            <person name="Earl A."/>
            <person name="Ward D."/>
            <person name="Feldgarden M."/>
            <person name="Gevers D."/>
            <person name="Morotomi M."/>
            <person name="Young S.K."/>
            <person name="Zeng Q."/>
            <person name="Gargeya S."/>
            <person name="Fitzgerald M."/>
            <person name="Haas B."/>
            <person name="Abouelleil A."/>
            <person name="Alvarado L."/>
            <person name="Arachchi H.M."/>
            <person name="Berlin A."/>
            <person name="Brown A."/>
            <person name="Chapman S.B."/>
            <person name="Dunbar C."/>
            <person name="Gearin G."/>
            <person name="Goldberg J."/>
            <person name="Griggs A."/>
            <person name="Gujja S."/>
            <person name="Heiman D."/>
            <person name="Howarth C."/>
            <person name="Lui A."/>
            <person name="MacDonald P.J.P."/>
            <person name="Montmayeur A."/>
            <person name="Murphy C."/>
            <person name="Neiman D."/>
            <person name="Pearson M."/>
            <person name="Priest M."/>
            <person name="Roberts A."/>
            <person name="Saif S."/>
            <person name="Shea T."/>
            <person name="Sisk P."/>
            <person name="Stolte C."/>
            <person name="Sykes S."/>
            <person name="Wortman J."/>
            <person name="Nusbaum C."/>
            <person name="Birren B."/>
        </authorList>
    </citation>
    <scope>NUCLEOTIDE SEQUENCE [LARGE SCALE GENOMIC DNA]</scope>
    <source>
        <strain evidence="2 3">YIT 11850</strain>
    </source>
</reference>
<dbReference type="PATRIC" id="fig|742743.3.peg.1764"/>
<comment type="caution">
    <text evidence="2">The sequence shown here is derived from an EMBL/GenBank/DDBJ whole genome shotgun (WGS) entry which is preliminary data.</text>
</comment>
<dbReference type="InterPro" id="IPR050767">
    <property type="entry name" value="Sel1_AlgK"/>
</dbReference>
<evidence type="ECO:0000313" key="3">
    <source>
        <dbReference type="Proteomes" id="UP000003277"/>
    </source>
</evidence>
<dbReference type="GO" id="GO:0036503">
    <property type="term" value="P:ERAD pathway"/>
    <property type="evidence" value="ECO:0007669"/>
    <property type="project" value="TreeGrafter"/>
</dbReference>
<keyword evidence="1" id="KW-0802">TPR repeat</keyword>
<dbReference type="PANTHER" id="PTHR11102:SF147">
    <property type="entry name" value="SEL1L ADAPTOR SUBUNIT OF ERAD E3 UBIQUITIN LIGASE"/>
    <property type="match status" value="1"/>
</dbReference>
<dbReference type="Proteomes" id="UP000003277">
    <property type="component" value="Unassembled WGS sequence"/>
</dbReference>
<evidence type="ECO:0000313" key="2">
    <source>
        <dbReference type="EMBL" id="EHO62364.1"/>
    </source>
</evidence>
<evidence type="ECO:0000256" key="1">
    <source>
        <dbReference type="PROSITE-ProRule" id="PRU00339"/>
    </source>
</evidence>
<protein>
    <submittedName>
        <fullName evidence="2">Uncharacterized protein</fullName>
    </submittedName>
</protein>
<dbReference type="InterPro" id="IPR011990">
    <property type="entry name" value="TPR-like_helical_dom_sf"/>
</dbReference>
<dbReference type="Gene3D" id="1.25.40.10">
    <property type="entry name" value="Tetratricopeptide repeat domain"/>
    <property type="match status" value="3"/>
</dbReference>
<name>H1D298_9FIRM</name>
<accession>H1D298</accession>
<feature type="repeat" description="TPR" evidence="1">
    <location>
        <begin position="23"/>
        <end position="56"/>
    </location>
</feature>
<dbReference type="eggNOG" id="COG0790">
    <property type="taxonomic scope" value="Bacteria"/>
</dbReference>
<sequence length="522" mass="58348">MKERDLTGKGSGNVGNEALNLTKKELLNLGEQYLKIRNYDSAMKYLSRAVIQGSSRAGTKLYELGKIFYNRLNYESAFRCFQLLSDKGHGESTLLLGEMYEYGRGVPSSLQKAFDCFATAYQQGVPRGAYLAGRLMTADALRSEEIRDIAVSWYKEAIAGGITEAYAAIGKLYIEDGRRALPGDPPKSDKTALSWFLRGAVHGDNLSRELAGDFFIYGIGTKTDVKRGMELYFQAFHDGSVSVCFKLGNLYSNGFYVHKNIDLSVAWYLKAFERGDSRGKYYAGRVSYLAGRSYPSIPEGLEEKAKALYYLEQAASFGYADAFEMLADISLSRGNYKEFEENLKQGTLAGSDDCREKLVRYCCGRAMKALGPVKGLLESSAVMKVPLDRGDEERLKEAASWYRKAAAAGDGESWAILARFYFFYGDILQVRERDFTKAVKQAGSSGAVQLKRLLWMYYAGPEALNGEVFHKENAKKAFQLARQLAREGYAAFYPVLSSYYEIGYGTRKNSHLAAHWAEKARI</sequence>
<dbReference type="RefSeq" id="WP_008860230.1">
    <property type="nucleotide sequence ID" value="NZ_JH591188.1"/>
</dbReference>
<dbReference type="SMART" id="SM00671">
    <property type="entry name" value="SEL1"/>
    <property type="match status" value="6"/>
</dbReference>
<dbReference type="STRING" id="742743.HMPREF9453_01736"/>
<proteinExistence type="predicted"/>
<dbReference type="AlphaFoldDB" id="H1D298"/>